<dbReference type="PANTHER" id="PTHR45700">
    <property type="entry name" value="UBIQUITIN-PROTEIN LIGASE E3C"/>
    <property type="match status" value="1"/>
</dbReference>
<feature type="active site" description="Glycyl thioester intermediate" evidence="7">
    <location>
        <position position="276"/>
    </location>
</feature>
<dbReference type="FunFam" id="3.30.2160.10:FF:000004">
    <property type="entry name" value="probable E3 ubiquitin-protein ligase HERC4 isoform X1"/>
    <property type="match status" value="1"/>
</dbReference>
<evidence type="ECO:0000256" key="4">
    <source>
        <dbReference type="ARBA" id="ARBA00022490"/>
    </source>
</evidence>
<evidence type="ECO:0000313" key="9">
    <source>
        <dbReference type="EnsemblMetazoa" id="XP_020912607.1"/>
    </source>
</evidence>
<evidence type="ECO:0000256" key="6">
    <source>
        <dbReference type="ARBA" id="ARBA00022786"/>
    </source>
</evidence>
<dbReference type="GO" id="GO:0061630">
    <property type="term" value="F:ubiquitin protein ligase activity"/>
    <property type="evidence" value="ECO:0007669"/>
    <property type="project" value="UniProtKB-EC"/>
</dbReference>
<dbReference type="Pfam" id="PF00632">
    <property type="entry name" value="HECT"/>
    <property type="match status" value="1"/>
</dbReference>
<keyword evidence="6 7" id="KW-0833">Ubl conjugation pathway</keyword>
<dbReference type="FunFam" id="3.30.2410.10:FF:000003">
    <property type="entry name" value="probable E3 ubiquitin-protein ligase HERC4 isoform X1"/>
    <property type="match status" value="1"/>
</dbReference>
<dbReference type="Gene3D" id="3.30.2160.10">
    <property type="entry name" value="Hect, E3 ligase catalytic domain"/>
    <property type="match status" value="1"/>
</dbReference>
<sequence>MGGLQKEFFHMIVDSIFESDFGMFSYIDETRCTWINGSSLESEKEFELVGIVLGLAIYNGVILDVHFPSVIYKKLQGHALDLQDLSSLQPALSRSLRQLLEFDGDVEDVFCYSFQVSSADVYGKVHNVDLLPNGSQIAVTNDNRQKFVELYVKYLLVDSVAKQFDAFSQGFHKVCGGSALTLFSPAELELLICGCPVLDFSQLRSAATYEDGFSPEHPTIVMLWNVFNSMTIKQKKAVLMFVTGSDRVPLKGLSNLTFIIQKHGTDSDRLPAALTCFNRLLLPPYSSEDNLRERLVVAIENSKGFGLT</sequence>
<dbReference type="InterPro" id="IPR000569">
    <property type="entry name" value="HECT_dom"/>
</dbReference>
<evidence type="ECO:0000256" key="5">
    <source>
        <dbReference type="ARBA" id="ARBA00022679"/>
    </source>
</evidence>
<evidence type="ECO:0000256" key="1">
    <source>
        <dbReference type="ARBA" id="ARBA00000885"/>
    </source>
</evidence>
<dbReference type="CDD" id="cd00078">
    <property type="entry name" value="HECTc"/>
    <property type="match status" value="1"/>
</dbReference>
<dbReference type="InterPro" id="IPR035983">
    <property type="entry name" value="Hect_E3_ubiquitin_ligase"/>
</dbReference>
<keyword evidence="5" id="KW-0808">Transferase</keyword>
<name>A0A913Y032_EXADI</name>
<dbReference type="InterPro" id="IPR044611">
    <property type="entry name" value="E3A/B/C-like"/>
</dbReference>
<dbReference type="GO" id="GO:0000209">
    <property type="term" value="P:protein polyubiquitination"/>
    <property type="evidence" value="ECO:0007669"/>
    <property type="project" value="InterPro"/>
</dbReference>
<comment type="catalytic activity">
    <reaction evidence="1">
        <text>S-ubiquitinyl-[E2 ubiquitin-conjugating enzyme]-L-cysteine + [acceptor protein]-L-lysine = [E2 ubiquitin-conjugating enzyme]-L-cysteine + N(6)-ubiquitinyl-[acceptor protein]-L-lysine.</text>
        <dbReference type="EC" id="2.3.2.26"/>
    </reaction>
</comment>
<keyword evidence="4" id="KW-0963">Cytoplasm</keyword>
<keyword evidence="10" id="KW-1185">Reference proteome</keyword>
<dbReference type="Gene3D" id="3.90.1750.10">
    <property type="entry name" value="Hect, E3 ligase catalytic domains"/>
    <property type="match status" value="1"/>
</dbReference>
<proteinExistence type="predicted"/>
<dbReference type="Gene3D" id="3.30.2410.10">
    <property type="entry name" value="Hect, E3 ligase catalytic domain"/>
    <property type="match status" value="1"/>
</dbReference>
<dbReference type="OrthoDB" id="5981550at2759"/>
<dbReference type="AlphaFoldDB" id="A0A913Y032"/>
<reference evidence="9" key="1">
    <citation type="submission" date="2022-11" db="UniProtKB">
        <authorList>
            <consortium name="EnsemblMetazoa"/>
        </authorList>
    </citation>
    <scope>IDENTIFICATION</scope>
</reference>
<dbReference type="EC" id="2.3.2.26" evidence="3"/>
<evidence type="ECO:0000313" key="10">
    <source>
        <dbReference type="Proteomes" id="UP000887567"/>
    </source>
</evidence>
<evidence type="ECO:0000259" key="8">
    <source>
        <dbReference type="PROSITE" id="PS50237"/>
    </source>
</evidence>
<dbReference type="OMA" id="FARRINI"/>
<dbReference type="GeneID" id="110250350"/>
<dbReference type="GO" id="GO:0005737">
    <property type="term" value="C:cytoplasm"/>
    <property type="evidence" value="ECO:0007669"/>
    <property type="project" value="UniProtKB-SubCell"/>
</dbReference>
<dbReference type="KEGG" id="epa:110250350"/>
<accession>A0A913Y032</accession>
<comment type="subcellular location">
    <subcellularLocation>
        <location evidence="2">Cytoplasm</location>
    </subcellularLocation>
</comment>
<protein>
    <recommendedName>
        <fullName evidence="3">HECT-type E3 ubiquitin transferase</fullName>
        <ecNumber evidence="3">2.3.2.26</ecNumber>
    </recommendedName>
</protein>
<dbReference type="PROSITE" id="PS50237">
    <property type="entry name" value="HECT"/>
    <property type="match status" value="1"/>
</dbReference>
<dbReference type="SUPFAM" id="SSF56204">
    <property type="entry name" value="Hect, E3 ligase catalytic domain"/>
    <property type="match status" value="1"/>
</dbReference>
<dbReference type="PANTHER" id="PTHR45700:SF8">
    <property type="entry name" value="HECT-TYPE E3 UBIQUITIN TRANSFERASE"/>
    <property type="match status" value="1"/>
</dbReference>
<evidence type="ECO:0000256" key="2">
    <source>
        <dbReference type="ARBA" id="ARBA00004496"/>
    </source>
</evidence>
<dbReference type="SMART" id="SM00119">
    <property type="entry name" value="HECTc"/>
    <property type="match status" value="1"/>
</dbReference>
<evidence type="ECO:0000256" key="7">
    <source>
        <dbReference type="PROSITE-ProRule" id="PRU00104"/>
    </source>
</evidence>
<dbReference type="Proteomes" id="UP000887567">
    <property type="component" value="Unplaced"/>
</dbReference>
<feature type="domain" description="HECT" evidence="8">
    <location>
        <begin position="1"/>
        <end position="308"/>
    </location>
</feature>
<dbReference type="RefSeq" id="XP_020912607.1">
    <property type="nucleotide sequence ID" value="XM_021056948.2"/>
</dbReference>
<dbReference type="EnsemblMetazoa" id="XM_021056948.2">
    <property type="protein sequence ID" value="XP_020912607.1"/>
    <property type="gene ID" value="LOC110250350"/>
</dbReference>
<evidence type="ECO:0000256" key="3">
    <source>
        <dbReference type="ARBA" id="ARBA00012485"/>
    </source>
</evidence>
<organism evidence="9 10">
    <name type="scientific">Exaiptasia diaphana</name>
    <name type="common">Tropical sea anemone</name>
    <name type="synonym">Aiptasia pulchella</name>
    <dbReference type="NCBI Taxonomy" id="2652724"/>
    <lineage>
        <taxon>Eukaryota</taxon>
        <taxon>Metazoa</taxon>
        <taxon>Cnidaria</taxon>
        <taxon>Anthozoa</taxon>
        <taxon>Hexacorallia</taxon>
        <taxon>Actiniaria</taxon>
        <taxon>Aiptasiidae</taxon>
        <taxon>Exaiptasia</taxon>
    </lineage>
</organism>